<sequence length="48" mass="5533">MLKSAEVVLLAVPPPLFRGEARDVVQDERFVIVYNYCENDKVQRKIAI</sequence>
<accession>B0MQJ0</accession>
<reference evidence="1" key="2">
    <citation type="submission" date="2014-06" db="EMBL/GenBank/DDBJ databases">
        <title>Draft genome sequence of Eubacterium siraeum (DSM 15702).</title>
        <authorList>
            <person name="Sudarsanam P."/>
            <person name="Ley R."/>
            <person name="Guruge J."/>
            <person name="Turnbaugh P.J."/>
            <person name="Mahowald M."/>
            <person name="Liep D."/>
            <person name="Gordon J."/>
        </authorList>
    </citation>
    <scope>NUCLEOTIDE SEQUENCE</scope>
    <source>
        <strain evidence="1">DSM 15702</strain>
    </source>
</reference>
<organism evidence="1 2">
    <name type="scientific">[Eubacterium] siraeum DSM 15702</name>
    <dbReference type="NCBI Taxonomy" id="428128"/>
    <lineage>
        <taxon>Bacteria</taxon>
        <taxon>Bacillati</taxon>
        <taxon>Bacillota</taxon>
        <taxon>Clostridia</taxon>
        <taxon>Eubacteriales</taxon>
        <taxon>Oscillospiraceae</taxon>
        <taxon>Oscillospiraceae incertae sedis</taxon>
    </lineage>
</organism>
<comment type="caution">
    <text evidence="1">The sequence shown here is derived from an EMBL/GenBank/DDBJ whole genome shotgun (WGS) entry which is preliminary data.</text>
</comment>
<name>B0MQJ0_9FIRM</name>
<dbReference type="EMBL" id="ABCA03000052">
    <property type="protein sequence ID" value="EDR99965.1"/>
    <property type="molecule type" value="Genomic_DNA"/>
</dbReference>
<protein>
    <submittedName>
        <fullName evidence="1">Uncharacterized protein</fullName>
    </submittedName>
</protein>
<keyword evidence="2" id="KW-1185">Reference proteome</keyword>
<evidence type="ECO:0000313" key="2">
    <source>
        <dbReference type="Proteomes" id="UP000005326"/>
    </source>
</evidence>
<evidence type="ECO:0000313" key="1">
    <source>
        <dbReference type="EMBL" id="EDR99965.1"/>
    </source>
</evidence>
<gene>
    <name evidence="1" type="ORF">EUBSIR_02106</name>
</gene>
<proteinExistence type="predicted"/>
<dbReference type="Proteomes" id="UP000005326">
    <property type="component" value="Unassembled WGS sequence"/>
</dbReference>
<reference evidence="1" key="1">
    <citation type="submission" date="2007-10" db="EMBL/GenBank/DDBJ databases">
        <authorList>
            <person name="Fulton L."/>
            <person name="Clifton S."/>
            <person name="Fulton B."/>
            <person name="Xu J."/>
            <person name="Minx P."/>
            <person name="Pepin K.H."/>
            <person name="Johnson M."/>
            <person name="Thiruvilangam P."/>
            <person name="Bhonagiri V."/>
            <person name="Nash W.E."/>
            <person name="Mardis E.R."/>
            <person name="Wilson R.K."/>
        </authorList>
    </citation>
    <scope>NUCLEOTIDE SEQUENCE [LARGE SCALE GENOMIC DNA]</scope>
    <source>
        <strain evidence="1">DSM 15702</strain>
    </source>
</reference>
<dbReference type="AlphaFoldDB" id="B0MQJ0"/>